<dbReference type="PANTHER" id="PTHR39431:SF1">
    <property type="entry name" value="FRPA_C-RELATED PROTEIN"/>
    <property type="match status" value="1"/>
</dbReference>
<sequence length="517" mass="56082">MTIKFTATKRRSSRVFIAFSLAASTLLAMGQAQANRFGIDGGETATGLQGMTCAQSGCHSSGQDFKSSLAFSGDTEVTPGSVNDVSLVLSFSAPSSVTSAVAGFQAELSDSNAFLIAGDAQLVDDGKLSHMTPQSASSNTATFSFQWQAPEVEGSVTLYACSQPANNDFLQTGDDTSPACIEQVISVAEEDTVDPVEPSNFVAYDYDGDGLADVGVRRPSSYFQYISNSSDGEIQRHVFGKNSADIPVSGDFDGDGIADIAVRRPSSFFWYIKNSSDGEIQRIQFGRNAADIPVPADYDGDGITDVAVRRASNQFWYILNSSDGEIQRINFGLQEADIPVPADYDGDGIDDVAVRRPSNFTWYILRSSDGEIDRIVFGRDQDDIPVPADYDGDGKADLAVRRASNQFFYILNSSDGEIQRINFGRQSQDVPIVADYDGDGKADVAVRRPSTQLQYILRSSDELIERIQFGRQSTDVPLAAPVLTRMEMVDQANTAGKSLAFVEEEWADMDFIQQEPE</sequence>
<dbReference type="PANTHER" id="PTHR39431">
    <property type="entry name" value="FRPA/C-RELATED PROTEIN"/>
    <property type="match status" value="1"/>
</dbReference>
<gene>
    <name evidence="3" type="ORF">MACH26_15030</name>
</gene>
<dbReference type="Proteomes" id="UP001333710">
    <property type="component" value="Chromosome"/>
</dbReference>
<dbReference type="NCBIfam" id="NF041895">
    <property type="entry name" value="choice_anch_V"/>
    <property type="match status" value="1"/>
</dbReference>
<organism evidence="3 4">
    <name type="scientific">Planctobacterium marinum</name>
    <dbReference type="NCBI Taxonomy" id="1631968"/>
    <lineage>
        <taxon>Bacteria</taxon>
        <taxon>Pseudomonadati</taxon>
        <taxon>Pseudomonadota</taxon>
        <taxon>Gammaproteobacteria</taxon>
        <taxon>Alteromonadales</taxon>
        <taxon>Alteromonadaceae</taxon>
        <taxon>Planctobacterium</taxon>
    </lineage>
</organism>
<proteinExistence type="predicted"/>
<keyword evidence="4" id="KW-1185">Reference proteome</keyword>
<protein>
    <recommendedName>
        <fullName evidence="5">FG-GAP repeat protein</fullName>
    </recommendedName>
</protein>
<name>A0AA48HNW4_9ALTE</name>
<evidence type="ECO:0000313" key="3">
    <source>
        <dbReference type="EMBL" id="BDX05982.1"/>
    </source>
</evidence>
<dbReference type="RefSeq" id="WP_338292004.1">
    <property type="nucleotide sequence ID" value="NZ_AP027272.1"/>
</dbReference>
<feature type="signal peptide" evidence="2">
    <location>
        <begin position="1"/>
        <end position="34"/>
    </location>
</feature>
<evidence type="ECO:0000256" key="2">
    <source>
        <dbReference type="SAM" id="SignalP"/>
    </source>
</evidence>
<dbReference type="EMBL" id="AP027272">
    <property type="protein sequence ID" value="BDX05982.1"/>
    <property type="molecule type" value="Genomic_DNA"/>
</dbReference>
<dbReference type="KEGG" id="pmaw:MACH26_15030"/>
<dbReference type="Gene3D" id="2.130.10.130">
    <property type="entry name" value="Integrin alpha, N-terminal"/>
    <property type="match status" value="1"/>
</dbReference>
<dbReference type="InterPro" id="IPR028994">
    <property type="entry name" value="Integrin_alpha_N"/>
</dbReference>
<evidence type="ECO:0008006" key="5">
    <source>
        <dbReference type="Google" id="ProtNLM"/>
    </source>
</evidence>
<reference evidence="3" key="1">
    <citation type="submission" date="2023-01" db="EMBL/GenBank/DDBJ databases">
        <title>Complete genome sequence of Planctobacterium marinum strain Dej080120_11.</title>
        <authorList>
            <person name="Ueki S."/>
            <person name="Maruyama F."/>
        </authorList>
    </citation>
    <scope>NUCLEOTIDE SEQUENCE</scope>
    <source>
        <strain evidence="3">Dej080120_11</strain>
    </source>
</reference>
<dbReference type="SUPFAM" id="SSF69318">
    <property type="entry name" value="Integrin alpha N-terminal domain"/>
    <property type="match status" value="1"/>
</dbReference>
<feature type="chain" id="PRO_5041236669" description="FG-GAP repeat protein" evidence="2">
    <location>
        <begin position="35"/>
        <end position="517"/>
    </location>
</feature>
<accession>A0AA48HNW4</accession>
<evidence type="ECO:0000313" key="4">
    <source>
        <dbReference type="Proteomes" id="UP001333710"/>
    </source>
</evidence>
<evidence type="ECO:0000256" key="1">
    <source>
        <dbReference type="ARBA" id="ARBA00022729"/>
    </source>
</evidence>
<dbReference type="AlphaFoldDB" id="A0AA48HNW4"/>
<keyword evidence="1 2" id="KW-0732">Signal</keyword>
<dbReference type="Pfam" id="PF13517">
    <property type="entry name" value="FG-GAP_3"/>
    <property type="match status" value="2"/>
</dbReference>
<dbReference type="InterPro" id="IPR013517">
    <property type="entry name" value="FG-GAP"/>
</dbReference>